<name>G2E0Q2_9GAMM</name>
<evidence type="ECO:0000313" key="5">
    <source>
        <dbReference type="Proteomes" id="UP000004200"/>
    </source>
</evidence>
<evidence type="ECO:0000256" key="1">
    <source>
        <dbReference type="ARBA" id="ARBA00009350"/>
    </source>
</evidence>
<comment type="caution">
    <text evidence="4">The sequence shown here is derived from an EMBL/GenBank/DDBJ whole genome shotgun (WGS) entry which is preliminary data.</text>
</comment>
<comment type="similarity">
    <text evidence="1 2">Belongs to the UPF0251 family.</text>
</comment>
<dbReference type="EMBL" id="AFWT01000011">
    <property type="protein sequence ID" value="EGV31674.1"/>
    <property type="molecule type" value="Genomic_DNA"/>
</dbReference>
<dbReference type="PANTHER" id="PTHR37478">
    <property type="match status" value="1"/>
</dbReference>
<dbReference type="PANTHER" id="PTHR37478:SF2">
    <property type="entry name" value="UPF0251 PROTEIN TK0562"/>
    <property type="match status" value="1"/>
</dbReference>
<evidence type="ECO:0000313" key="4">
    <source>
        <dbReference type="EMBL" id="EGV31674.1"/>
    </source>
</evidence>
<dbReference type="SUPFAM" id="SSF88659">
    <property type="entry name" value="Sigma3 and sigma4 domains of RNA polymerase sigma factors"/>
    <property type="match status" value="1"/>
</dbReference>
<dbReference type="OrthoDB" id="280278at2"/>
<sequence>MPGRRRRARCIGLTPSVRCFKPCGRESRELETLILRADELEALRLTDLEGLYQEQSAQRMGISRSTLSRTLAEARRKLAEALIHGKRLLVEPDAHATDATQRTIKGQPLDAATDQSPTEHSGIQDEENRTDGE</sequence>
<organism evidence="4 5">
    <name type="scientific">Thiorhodococcus drewsii AZ1</name>
    <dbReference type="NCBI Taxonomy" id="765913"/>
    <lineage>
        <taxon>Bacteria</taxon>
        <taxon>Pseudomonadati</taxon>
        <taxon>Pseudomonadota</taxon>
        <taxon>Gammaproteobacteria</taxon>
        <taxon>Chromatiales</taxon>
        <taxon>Chromatiaceae</taxon>
        <taxon>Thiorhodococcus</taxon>
    </lineage>
</organism>
<proteinExistence type="inferred from homology"/>
<accession>G2E0Q2</accession>
<dbReference type="InterPro" id="IPR036388">
    <property type="entry name" value="WH-like_DNA-bd_sf"/>
</dbReference>
<dbReference type="InterPro" id="IPR013324">
    <property type="entry name" value="RNA_pol_sigma_r3/r4-like"/>
</dbReference>
<dbReference type="Gene3D" id="1.10.10.10">
    <property type="entry name" value="Winged helix-like DNA-binding domain superfamily/Winged helix DNA-binding domain"/>
    <property type="match status" value="1"/>
</dbReference>
<protein>
    <recommendedName>
        <fullName evidence="2">UPF0251 protein ThidrDRAFT_1875</fullName>
    </recommendedName>
</protein>
<evidence type="ECO:0000256" key="2">
    <source>
        <dbReference type="HAMAP-Rule" id="MF_00674"/>
    </source>
</evidence>
<dbReference type="Pfam" id="PF02001">
    <property type="entry name" value="DUF134"/>
    <property type="match status" value="1"/>
</dbReference>
<feature type="region of interest" description="Disordered" evidence="3">
    <location>
        <begin position="91"/>
        <end position="133"/>
    </location>
</feature>
<gene>
    <name evidence="4" type="ORF">ThidrDRAFT_1875</name>
</gene>
<dbReference type="AlphaFoldDB" id="G2E0Q2"/>
<reference evidence="4 5" key="1">
    <citation type="submission" date="2011-06" db="EMBL/GenBank/DDBJ databases">
        <title>The draft genome of Thiorhodococcus drewsii AZ1.</title>
        <authorList>
            <consortium name="US DOE Joint Genome Institute (JGI-PGF)"/>
            <person name="Lucas S."/>
            <person name="Han J."/>
            <person name="Lapidus A."/>
            <person name="Cheng J.-F."/>
            <person name="Goodwin L."/>
            <person name="Pitluck S."/>
            <person name="Peters L."/>
            <person name="Land M.L."/>
            <person name="Hauser L."/>
            <person name="Vogl K."/>
            <person name="Liu Z."/>
            <person name="Imhoff J."/>
            <person name="Thiel V."/>
            <person name="Frigaard N.-U."/>
            <person name="Bryant D.A."/>
            <person name="Woyke T.J."/>
        </authorList>
    </citation>
    <scope>NUCLEOTIDE SEQUENCE [LARGE SCALE GENOMIC DNA]</scope>
    <source>
        <strain evidence="4 5">AZ1</strain>
    </source>
</reference>
<dbReference type="STRING" id="765913.ThidrDRAFT_1875"/>
<dbReference type="HAMAP" id="MF_00674">
    <property type="entry name" value="UPF0251"/>
    <property type="match status" value="1"/>
</dbReference>
<dbReference type="Proteomes" id="UP000004200">
    <property type="component" value="Unassembled WGS sequence"/>
</dbReference>
<dbReference type="RefSeq" id="WP_007040589.1">
    <property type="nucleotide sequence ID" value="NZ_AFWT01000011.1"/>
</dbReference>
<dbReference type="InterPro" id="IPR002852">
    <property type="entry name" value="UPF0251"/>
</dbReference>
<feature type="compositionally biased region" description="Basic and acidic residues" evidence="3">
    <location>
        <begin position="122"/>
        <end position="133"/>
    </location>
</feature>
<evidence type="ECO:0000256" key="3">
    <source>
        <dbReference type="SAM" id="MobiDB-lite"/>
    </source>
</evidence>
<dbReference type="eggNOG" id="COG1342">
    <property type="taxonomic scope" value="Bacteria"/>
</dbReference>
<keyword evidence="5" id="KW-1185">Reference proteome</keyword>